<keyword evidence="5" id="KW-1185">Reference proteome</keyword>
<dbReference type="InterPro" id="IPR000836">
    <property type="entry name" value="PRTase_dom"/>
</dbReference>
<organism evidence="4 5">
    <name type="scientific">Marinomonas piezotolerans</name>
    <dbReference type="NCBI Taxonomy" id="2213058"/>
    <lineage>
        <taxon>Bacteria</taxon>
        <taxon>Pseudomonadati</taxon>
        <taxon>Pseudomonadota</taxon>
        <taxon>Gammaproteobacteria</taxon>
        <taxon>Oceanospirillales</taxon>
        <taxon>Oceanospirillaceae</taxon>
        <taxon>Marinomonas</taxon>
    </lineage>
</organism>
<name>A0A370U7D5_9GAMM</name>
<dbReference type="Gene3D" id="3.40.50.2020">
    <property type="match status" value="1"/>
</dbReference>
<evidence type="ECO:0008006" key="6">
    <source>
        <dbReference type="Google" id="ProtNLM"/>
    </source>
</evidence>
<reference evidence="4 5" key="1">
    <citation type="submission" date="2018-06" db="EMBL/GenBank/DDBJ databases">
        <title>Marinomonas sp. YLB-05 draft genome sequence.</title>
        <authorList>
            <person name="Yu L."/>
            <person name="Tang X."/>
        </authorList>
    </citation>
    <scope>NUCLEOTIDE SEQUENCE [LARGE SCALE GENOMIC DNA]</scope>
    <source>
        <strain evidence="4 5">YLB-05</strain>
    </source>
</reference>
<dbReference type="AlphaFoldDB" id="A0A370U7D5"/>
<dbReference type="InterPro" id="IPR044005">
    <property type="entry name" value="DZR_2"/>
</dbReference>
<evidence type="ECO:0000313" key="4">
    <source>
        <dbReference type="EMBL" id="RDL43673.1"/>
    </source>
</evidence>
<feature type="domain" description="Double zinc ribbon" evidence="3">
    <location>
        <begin position="17"/>
        <end position="67"/>
    </location>
</feature>
<proteinExistence type="inferred from homology"/>
<dbReference type="InterPro" id="IPR051910">
    <property type="entry name" value="ComF/GntX_DNA_util-trans"/>
</dbReference>
<feature type="domain" description="Phosphoribosyltransferase" evidence="2">
    <location>
        <begin position="201"/>
        <end position="241"/>
    </location>
</feature>
<evidence type="ECO:0000259" key="3">
    <source>
        <dbReference type="Pfam" id="PF18912"/>
    </source>
</evidence>
<sequence>MNHPLLSTNIFTKVYYWLISERCYICDIQNEGLLCRSCAKHLTRNRTLCVSCARPMSSLVELCGHCQTNRPSFQNVIAPLVYEGLTRAMITKAKFEDQAHLLRPLTQILAATLIDELDLTKSWHWTVVPTGKQSLLERGFCQTSLIRQLLKNPIRDASGKTFKIFNVTRSFERPAQHSLNKADRFRLSHKTFNVPQPVPEYVVLIDDLITTGSTIEACSKALKKAGTKQVVIAALARTPAQSSDYR</sequence>
<dbReference type="Proteomes" id="UP000254326">
    <property type="component" value="Unassembled WGS sequence"/>
</dbReference>
<dbReference type="CDD" id="cd06223">
    <property type="entry name" value="PRTases_typeI"/>
    <property type="match status" value="1"/>
</dbReference>
<dbReference type="PANTHER" id="PTHR47505">
    <property type="entry name" value="DNA UTILIZATION PROTEIN YHGH"/>
    <property type="match status" value="1"/>
</dbReference>
<dbReference type="PANTHER" id="PTHR47505:SF1">
    <property type="entry name" value="DNA UTILIZATION PROTEIN YHGH"/>
    <property type="match status" value="1"/>
</dbReference>
<evidence type="ECO:0000259" key="2">
    <source>
        <dbReference type="Pfam" id="PF00156"/>
    </source>
</evidence>
<gene>
    <name evidence="4" type="ORF">DN730_13080</name>
</gene>
<dbReference type="EMBL" id="QKRA01000006">
    <property type="protein sequence ID" value="RDL43673.1"/>
    <property type="molecule type" value="Genomic_DNA"/>
</dbReference>
<dbReference type="InterPro" id="IPR029057">
    <property type="entry name" value="PRTase-like"/>
</dbReference>
<evidence type="ECO:0000256" key="1">
    <source>
        <dbReference type="ARBA" id="ARBA00008007"/>
    </source>
</evidence>
<comment type="caution">
    <text evidence="4">The sequence shown here is derived from an EMBL/GenBank/DDBJ whole genome shotgun (WGS) entry which is preliminary data.</text>
</comment>
<dbReference type="Pfam" id="PF00156">
    <property type="entry name" value="Pribosyltran"/>
    <property type="match status" value="1"/>
</dbReference>
<protein>
    <recommendedName>
        <fullName evidence="6">ComF family protein</fullName>
    </recommendedName>
</protein>
<dbReference type="Pfam" id="PF18912">
    <property type="entry name" value="DZR_2"/>
    <property type="match status" value="1"/>
</dbReference>
<dbReference type="SUPFAM" id="SSF53271">
    <property type="entry name" value="PRTase-like"/>
    <property type="match status" value="1"/>
</dbReference>
<comment type="similarity">
    <text evidence="1">Belongs to the ComF/GntX family.</text>
</comment>
<evidence type="ECO:0000313" key="5">
    <source>
        <dbReference type="Proteomes" id="UP000254326"/>
    </source>
</evidence>
<accession>A0A370U7D5</accession>